<dbReference type="Pfam" id="PF02467">
    <property type="entry name" value="Whib"/>
    <property type="match status" value="1"/>
</dbReference>
<dbReference type="InterPro" id="IPR036388">
    <property type="entry name" value="WH-like_DNA-bd_sf"/>
</dbReference>
<dbReference type="PANTHER" id="PTHR38839">
    <property type="entry name" value="TRANSCRIPTIONAL REGULATOR WHID-RELATED"/>
    <property type="match status" value="1"/>
</dbReference>
<keyword evidence="8" id="KW-0805">Transcription regulation</keyword>
<dbReference type="InterPro" id="IPR003482">
    <property type="entry name" value="Whib"/>
</dbReference>
<evidence type="ECO:0000256" key="2">
    <source>
        <dbReference type="ARBA" id="ARBA00004496"/>
    </source>
</evidence>
<evidence type="ECO:0000256" key="1">
    <source>
        <dbReference type="ARBA" id="ARBA00001966"/>
    </source>
</evidence>
<dbReference type="AlphaFoldDB" id="A0A1C3NT05"/>
<gene>
    <name evidence="14" type="ORF">FDG2_0124</name>
</gene>
<feature type="domain" description="HTH gntR-type" evidence="12">
    <location>
        <begin position="161"/>
        <end position="229"/>
    </location>
</feature>
<dbReference type="SUPFAM" id="SSF46785">
    <property type="entry name" value="Winged helix' DNA-binding domain"/>
    <property type="match status" value="1"/>
</dbReference>
<dbReference type="PROSITE" id="PS51674">
    <property type="entry name" value="4FE4S_WBL"/>
    <property type="match status" value="1"/>
</dbReference>
<evidence type="ECO:0000256" key="6">
    <source>
        <dbReference type="ARBA" id="ARBA00023004"/>
    </source>
</evidence>
<dbReference type="Pfam" id="PF00392">
    <property type="entry name" value="GntR"/>
    <property type="match status" value="1"/>
</dbReference>
<comment type="subcellular location">
    <subcellularLocation>
        <location evidence="2">Cytoplasm</location>
    </subcellularLocation>
</comment>
<evidence type="ECO:0000256" key="9">
    <source>
        <dbReference type="ARBA" id="ARBA00023125"/>
    </source>
</evidence>
<evidence type="ECO:0008006" key="16">
    <source>
        <dbReference type="Google" id="ProtNLM"/>
    </source>
</evidence>
<dbReference type="InterPro" id="IPR036390">
    <property type="entry name" value="WH_DNA-bd_sf"/>
</dbReference>
<evidence type="ECO:0000259" key="13">
    <source>
        <dbReference type="PROSITE" id="PS51674"/>
    </source>
</evidence>
<dbReference type="GO" id="GO:0045454">
    <property type="term" value="P:cell redox homeostasis"/>
    <property type="evidence" value="ECO:0007669"/>
    <property type="project" value="TreeGrafter"/>
</dbReference>
<comment type="cofactor">
    <cofactor evidence="1">
        <name>[4Fe-4S] cluster</name>
        <dbReference type="ChEBI" id="CHEBI:49883"/>
    </cofactor>
</comment>
<organism evidence="14 15">
    <name type="scientific">Candidatus Protofrankia californiensis</name>
    <dbReference type="NCBI Taxonomy" id="1839754"/>
    <lineage>
        <taxon>Bacteria</taxon>
        <taxon>Bacillati</taxon>
        <taxon>Actinomycetota</taxon>
        <taxon>Actinomycetes</taxon>
        <taxon>Frankiales</taxon>
        <taxon>Frankiaceae</taxon>
        <taxon>Protofrankia</taxon>
    </lineage>
</organism>
<proteinExistence type="inferred from homology"/>
<dbReference type="InterPro" id="IPR000524">
    <property type="entry name" value="Tscrpt_reg_HTH_GntR"/>
</dbReference>
<sequence length="242" mass="27035">MTASVRTLARTRRPGRAPEYRESLADRLDYIQTLPTEPAELFDMVDSRTRPCVENPTVFFGNDRGDSVRAARMCGPCPVLDECLALALALPEPPDGIWGGLTKKQRRYVHDIASRQREAREARLREQNRTQWEQREKLRRRREALNDPGPTLALIFDEVATVTARGIAEAIERLTADGRLLPGMRMPGCVELSSALAVHSAMVRRSYRLLASAGVLDVAQGRDTRVTARRRKTSVASGEVSI</sequence>
<accession>A0A1C3NT05</accession>
<evidence type="ECO:0000313" key="14">
    <source>
        <dbReference type="EMBL" id="SBW17237.1"/>
    </source>
</evidence>
<evidence type="ECO:0000256" key="5">
    <source>
        <dbReference type="ARBA" id="ARBA00022723"/>
    </source>
</evidence>
<dbReference type="GO" id="GO:0005737">
    <property type="term" value="C:cytoplasm"/>
    <property type="evidence" value="ECO:0007669"/>
    <property type="project" value="UniProtKB-SubCell"/>
</dbReference>
<dbReference type="GO" id="GO:0003700">
    <property type="term" value="F:DNA-binding transcription factor activity"/>
    <property type="evidence" value="ECO:0007669"/>
    <property type="project" value="InterPro"/>
</dbReference>
<dbReference type="Proteomes" id="UP000199013">
    <property type="component" value="Unassembled WGS sequence"/>
</dbReference>
<evidence type="ECO:0000256" key="10">
    <source>
        <dbReference type="ARBA" id="ARBA00023157"/>
    </source>
</evidence>
<dbReference type="GO" id="GO:0051539">
    <property type="term" value="F:4 iron, 4 sulfur cluster binding"/>
    <property type="evidence" value="ECO:0007669"/>
    <property type="project" value="UniProtKB-KW"/>
</dbReference>
<evidence type="ECO:0000256" key="8">
    <source>
        <dbReference type="ARBA" id="ARBA00023015"/>
    </source>
</evidence>
<dbReference type="SMART" id="SM00345">
    <property type="entry name" value="HTH_GNTR"/>
    <property type="match status" value="1"/>
</dbReference>
<evidence type="ECO:0000256" key="11">
    <source>
        <dbReference type="ARBA" id="ARBA00023163"/>
    </source>
</evidence>
<keyword evidence="6" id="KW-0408">Iron</keyword>
<dbReference type="GO" id="GO:0047134">
    <property type="term" value="F:protein-disulfide reductase [NAD(P)H] activity"/>
    <property type="evidence" value="ECO:0007669"/>
    <property type="project" value="TreeGrafter"/>
</dbReference>
<keyword evidence="7" id="KW-0411">Iron-sulfur</keyword>
<keyword evidence="5" id="KW-0479">Metal-binding</keyword>
<keyword evidence="15" id="KW-1185">Reference proteome</keyword>
<dbReference type="Gene3D" id="1.10.10.10">
    <property type="entry name" value="Winged helix-like DNA-binding domain superfamily/Winged helix DNA-binding domain"/>
    <property type="match status" value="1"/>
</dbReference>
<keyword evidence="10" id="KW-1015">Disulfide bond</keyword>
<dbReference type="PROSITE" id="PS50949">
    <property type="entry name" value="HTH_GNTR"/>
    <property type="match status" value="1"/>
</dbReference>
<evidence type="ECO:0000256" key="3">
    <source>
        <dbReference type="ARBA" id="ARBA00006597"/>
    </source>
</evidence>
<evidence type="ECO:0000313" key="15">
    <source>
        <dbReference type="Proteomes" id="UP000199013"/>
    </source>
</evidence>
<dbReference type="GO" id="GO:0045892">
    <property type="term" value="P:negative regulation of DNA-templated transcription"/>
    <property type="evidence" value="ECO:0007669"/>
    <property type="project" value="TreeGrafter"/>
</dbReference>
<keyword evidence="4" id="KW-0004">4Fe-4S</keyword>
<dbReference type="GO" id="GO:0003677">
    <property type="term" value="F:DNA binding"/>
    <property type="evidence" value="ECO:0007669"/>
    <property type="project" value="UniProtKB-KW"/>
</dbReference>
<keyword evidence="11" id="KW-0804">Transcription</keyword>
<reference evidence="15" key="1">
    <citation type="submission" date="2016-02" db="EMBL/GenBank/DDBJ databases">
        <authorList>
            <person name="Wibberg D."/>
        </authorList>
    </citation>
    <scope>NUCLEOTIDE SEQUENCE [LARGE SCALE GENOMIC DNA]</scope>
</reference>
<evidence type="ECO:0000256" key="4">
    <source>
        <dbReference type="ARBA" id="ARBA00022485"/>
    </source>
</evidence>
<dbReference type="EMBL" id="FLUV01000053">
    <property type="protein sequence ID" value="SBW17237.1"/>
    <property type="molecule type" value="Genomic_DNA"/>
</dbReference>
<evidence type="ECO:0000256" key="7">
    <source>
        <dbReference type="ARBA" id="ARBA00023014"/>
    </source>
</evidence>
<comment type="similarity">
    <text evidence="3">Belongs to the WhiB family.</text>
</comment>
<dbReference type="InterPro" id="IPR034768">
    <property type="entry name" value="4FE4S_WBL"/>
</dbReference>
<feature type="domain" description="4Fe-4S Wbl-type" evidence="13">
    <location>
        <begin position="51"/>
        <end position="108"/>
    </location>
</feature>
<protein>
    <recommendedName>
        <fullName evidence="16">Transcriptional regulator WhiB</fullName>
    </recommendedName>
</protein>
<name>A0A1C3NT05_9ACTN</name>
<evidence type="ECO:0000259" key="12">
    <source>
        <dbReference type="PROSITE" id="PS50949"/>
    </source>
</evidence>
<keyword evidence="9" id="KW-0238">DNA-binding</keyword>
<dbReference type="GO" id="GO:0046872">
    <property type="term" value="F:metal ion binding"/>
    <property type="evidence" value="ECO:0007669"/>
    <property type="project" value="UniProtKB-KW"/>
</dbReference>